<organism evidence="5">
    <name type="scientific">Metarhizium acridum (strain CQMa 102)</name>
    <dbReference type="NCBI Taxonomy" id="655827"/>
    <lineage>
        <taxon>Eukaryota</taxon>
        <taxon>Fungi</taxon>
        <taxon>Dikarya</taxon>
        <taxon>Ascomycota</taxon>
        <taxon>Pezizomycotina</taxon>
        <taxon>Sordariomycetes</taxon>
        <taxon>Hypocreomycetidae</taxon>
        <taxon>Hypocreales</taxon>
        <taxon>Clavicipitaceae</taxon>
        <taxon>Metarhizium</taxon>
    </lineage>
</organism>
<dbReference type="Proteomes" id="UP000002499">
    <property type="component" value="Unassembled WGS sequence"/>
</dbReference>
<dbReference type="Pfam" id="PF00172">
    <property type="entry name" value="Zn_clus"/>
    <property type="match status" value="1"/>
</dbReference>
<evidence type="ECO:0000259" key="3">
    <source>
        <dbReference type="PROSITE" id="PS50048"/>
    </source>
</evidence>
<feature type="domain" description="Zn(2)-C6 fungal-type" evidence="3">
    <location>
        <begin position="34"/>
        <end position="64"/>
    </location>
</feature>
<feature type="region of interest" description="Disordered" evidence="2">
    <location>
        <begin position="529"/>
        <end position="592"/>
    </location>
</feature>
<evidence type="ECO:0000313" key="5">
    <source>
        <dbReference type="Proteomes" id="UP000002499"/>
    </source>
</evidence>
<evidence type="ECO:0000313" key="4">
    <source>
        <dbReference type="EMBL" id="EFY84822.1"/>
    </source>
</evidence>
<protein>
    <recommendedName>
        <fullName evidence="3">Zn(2)-C6 fungal-type domain-containing protein</fullName>
    </recommendedName>
</protein>
<dbReference type="SMART" id="SM00066">
    <property type="entry name" value="GAL4"/>
    <property type="match status" value="1"/>
</dbReference>
<sequence length="592" mass="66205">MCQFYLITKNERDTEPSGSRNMELKRRRVGVSIACNACRRNKIRCDGQRPLCSSCDAKATKCSYRDDSEISQESQTLLLEVFRLLSAIPDQEVLGRVRSLKDEVDVSAILSRLRGDEAIEKHSDAPLAIPAMSEQFRLMELGPQYPNAYPVILSLDLDTLEGVAYQQLVQSRPNDAGSAHSLPLCDARLNKLEIGNWTHVPITNPVAARAISIYLETDHPLLGYFDPSLFVSDLVTSILFFIGLVSGLSSMNGHSCIKTKGRSPEIAGPCASPNINFVNSLLGAIGCRRRCQEATTARTTCKFYSEIPIVTHDSSFVFLTKIRSIWFHAAVLDLFRFSMSCPLKDSQLRTFTNPFSSPENVCIASARQLKQLVINYRLNFTSSSYTILWHTALTYLTNAILHYPKEDNWFFYFLLCVYGYERLQPCWRVTQVISTALLSMALRKGDISSPTARRVLRDVDHDRLSDIPGEVRATFMMDLDLATSDPVSATVEKMAETWTRICCSSSTRISLTEMVMLKKGRTDAIMFSAAAGRRNMSPDSTTESTKIKDRDVSDDEIQPTDSESTVQHSATSTTADQAKGEAKERHTEQAKE</sequence>
<feature type="compositionally biased region" description="Polar residues" evidence="2">
    <location>
        <begin position="559"/>
        <end position="576"/>
    </location>
</feature>
<reference evidence="4 5" key="1">
    <citation type="journal article" date="2011" name="PLoS Genet.">
        <title>Genome sequencing and comparative transcriptomics of the model entomopathogenic fungi Metarhizium anisopliae and M. acridum.</title>
        <authorList>
            <person name="Gao Q."/>
            <person name="Jin K."/>
            <person name="Ying S.H."/>
            <person name="Zhang Y."/>
            <person name="Xiao G."/>
            <person name="Shang Y."/>
            <person name="Duan Z."/>
            <person name="Hu X."/>
            <person name="Xie X.Q."/>
            <person name="Zhou G."/>
            <person name="Peng G."/>
            <person name="Luo Z."/>
            <person name="Huang W."/>
            <person name="Wang B."/>
            <person name="Fang W."/>
            <person name="Wang S."/>
            <person name="Zhong Y."/>
            <person name="Ma L.J."/>
            <person name="St Leger R.J."/>
            <person name="Zhao G.P."/>
            <person name="Pei Y."/>
            <person name="Feng M.G."/>
            <person name="Xia Y."/>
            <person name="Wang C."/>
        </authorList>
    </citation>
    <scope>NUCLEOTIDE SEQUENCE [LARGE SCALE GENOMIC DNA]</scope>
    <source>
        <strain evidence="4 5">CQMa 102</strain>
    </source>
</reference>
<dbReference type="EMBL" id="GL698604">
    <property type="protein sequence ID" value="EFY84822.1"/>
    <property type="molecule type" value="Genomic_DNA"/>
</dbReference>
<keyword evidence="1" id="KW-0539">Nucleus</keyword>
<dbReference type="OrthoDB" id="10261408at2759"/>
<dbReference type="PROSITE" id="PS50048">
    <property type="entry name" value="ZN2_CY6_FUNGAL_2"/>
    <property type="match status" value="1"/>
</dbReference>
<name>E9EGZ6_METAQ</name>
<evidence type="ECO:0000256" key="2">
    <source>
        <dbReference type="SAM" id="MobiDB-lite"/>
    </source>
</evidence>
<dbReference type="InterPro" id="IPR001138">
    <property type="entry name" value="Zn2Cys6_DnaBD"/>
</dbReference>
<gene>
    <name evidence="4" type="ORF">MAC_09144</name>
</gene>
<dbReference type="GeneID" id="19253455"/>
<proteinExistence type="predicted"/>
<dbReference type="Gene3D" id="4.10.240.10">
    <property type="entry name" value="Zn(2)-C6 fungal-type DNA-binding domain"/>
    <property type="match status" value="1"/>
</dbReference>
<feature type="compositionally biased region" description="Basic and acidic residues" evidence="2">
    <location>
        <begin position="578"/>
        <end position="592"/>
    </location>
</feature>
<accession>E9EGZ6</accession>
<dbReference type="GO" id="GO:0000981">
    <property type="term" value="F:DNA-binding transcription factor activity, RNA polymerase II-specific"/>
    <property type="evidence" value="ECO:0007669"/>
    <property type="project" value="InterPro"/>
</dbReference>
<dbReference type="PANTHER" id="PTHR47256">
    <property type="entry name" value="ZN(II)2CYS6 TRANSCRIPTION FACTOR (EUROFUNG)-RELATED"/>
    <property type="match status" value="1"/>
</dbReference>
<dbReference type="KEGG" id="maw:19253455"/>
<dbReference type="CDD" id="cd00067">
    <property type="entry name" value="GAL4"/>
    <property type="match status" value="1"/>
</dbReference>
<dbReference type="eggNOG" id="ENOG502SHPK">
    <property type="taxonomic scope" value="Eukaryota"/>
</dbReference>
<dbReference type="GO" id="GO:0008270">
    <property type="term" value="F:zinc ion binding"/>
    <property type="evidence" value="ECO:0007669"/>
    <property type="project" value="InterPro"/>
</dbReference>
<dbReference type="HOGENOM" id="CLU_019833_0_0_1"/>
<dbReference type="SUPFAM" id="SSF57701">
    <property type="entry name" value="Zn2/Cys6 DNA-binding domain"/>
    <property type="match status" value="1"/>
</dbReference>
<dbReference type="PANTHER" id="PTHR47256:SF1">
    <property type="entry name" value="ZN(II)2CYS6 TRANSCRIPTION FACTOR (EUROFUNG)"/>
    <property type="match status" value="1"/>
</dbReference>
<dbReference type="InterPro" id="IPR036864">
    <property type="entry name" value="Zn2-C6_fun-type_DNA-bd_sf"/>
</dbReference>
<evidence type="ECO:0000256" key="1">
    <source>
        <dbReference type="ARBA" id="ARBA00023242"/>
    </source>
</evidence>
<dbReference type="AlphaFoldDB" id="E9EGZ6"/>
<keyword evidence="5" id="KW-1185">Reference proteome</keyword>
<dbReference type="InParanoid" id="E9EGZ6"/>
<dbReference type="PROSITE" id="PS00463">
    <property type="entry name" value="ZN2_CY6_FUNGAL_1"/>
    <property type="match status" value="1"/>
</dbReference>
<dbReference type="InterPro" id="IPR053187">
    <property type="entry name" value="Notoamide_regulator"/>
</dbReference>